<reference evidence="6" key="1">
    <citation type="submission" date="2019-03" db="EMBL/GenBank/DDBJ databases">
        <title>Genome sequencing and reference-guided assembly of Black Bengal Goat (Capra hircus).</title>
        <authorList>
            <person name="Siddiki A.Z."/>
            <person name="Baten A."/>
            <person name="Billah M."/>
            <person name="Alam M.A.U."/>
            <person name="Shawrob K.S.M."/>
            <person name="Saha S."/>
            <person name="Chowdhury M."/>
            <person name="Rahman A.H."/>
            <person name="Stear M."/>
            <person name="Miah G."/>
            <person name="Das G.B."/>
            <person name="Hossain M.M."/>
            <person name="Kumkum M."/>
            <person name="Islam M.S."/>
            <person name="Mollah A.M."/>
            <person name="Ahsan A."/>
            <person name="Tusar F."/>
            <person name="Khan M.K.I."/>
        </authorList>
    </citation>
    <scope>NUCLEOTIDE SEQUENCE [LARGE SCALE GENOMIC DNA]</scope>
</reference>
<keyword evidence="2 4" id="KW-0597">Phosphoprotein</keyword>
<dbReference type="Ensembl" id="ENSCHIT00010013919.1">
    <property type="protein sequence ID" value="ENSCHIP00010009898.1"/>
    <property type="gene ID" value="ENSCHIG00010007340.1"/>
</dbReference>
<evidence type="ECO:0000256" key="3">
    <source>
        <dbReference type="ARBA" id="ARBA00023272"/>
    </source>
</evidence>
<protein>
    <recommendedName>
        <fullName evidence="4">Protein phosphatase 1 regulatory subunit 14</fullName>
    </recommendedName>
</protein>
<feature type="region of interest" description="Disordered" evidence="5">
    <location>
        <begin position="1"/>
        <end position="31"/>
    </location>
</feature>
<evidence type="ECO:0000256" key="2">
    <source>
        <dbReference type="ARBA" id="ARBA00022553"/>
    </source>
</evidence>
<evidence type="ECO:0000256" key="4">
    <source>
        <dbReference type="RuleBase" id="RU369059"/>
    </source>
</evidence>
<comment type="subcellular location">
    <subcellularLocation>
        <location evidence="4">Cytoplasm</location>
    </subcellularLocation>
</comment>
<dbReference type="InterPro" id="IPR008025">
    <property type="entry name" value="CPI-17"/>
</dbReference>
<proteinExistence type="inferred from homology"/>
<dbReference type="AlphaFoldDB" id="A0A8C2NU72"/>
<evidence type="ECO:0000256" key="5">
    <source>
        <dbReference type="SAM" id="MobiDB-lite"/>
    </source>
</evidence>
<accession>A0A8C2NU72</accession>
<feature type="region of interest" description="Disordered" evidence="5">
    <location>
        <begin position="45"/>
        <end position="82"/>
    </location>
</feature>
<keyword evidence="3 4" id="KW-0650">Protein phosphatase inhibitor</keyword>
<comment type="similarity">
    <text evidence="1 4">Belongs to the PP1 inhibitor family.</text>
</comment>
<name>A0A8C2NU72_CAPHI</name>
<dbReference type="InterPro" id="IPR036658">
    <property type="entry name" value="CPI-17_sf"/>
</dbReference>
<evidence type="ECO:0000256" key="1">
    <source>
        <dbReference type="ARBA" id="ARBA00005483"/>
    </source>
</evidence>
<feature type="compositionally biased region" description="Basic and acidic residues" evidence="5">
    <location>
        <begin position="70"/>
        <end position="82"/>
    </location>
</feature>
<dbReference type="SUPFAM" id="SSF81790">
    <property type="entry name" value="Myosin phosphatase inhibitor 17kDa protein, CPI-17"/>
    <property type="match status" value="1"/>
</dbReference>
<dbReference type="GO" id="GO:0005737">
    <property type="term" value="C:cytoplasm"/>
    <property type="evidence" value="ECO:0007669"/>
    <property type="project" value="UniProtKB-SubCell"/>
</dbReference>
<organism evidence="6">
    <name type="scientific">Capra hircus</name>
    <name type="common">Goat</name>
    <dbReference type="NCBI Taxonomy" id="9925"/>
    <lineage>
        <taxon>Eukaryota</taxon>
        <taxon>Metazoa</taxon>
        <taxon>Chordata</taxon>
        <taxon>Craniata</taxon>
        <taxon>Vertebrata</taxon>
        <taxon>Euteleostomi</taxon>
        <taxon>Mammalia</taxon>
        <taxon>Eutheria</taxon>
        <taxon>Laurasiatheria</taxon>
        <taxon>Artiodactyla</taxon>
        <taxon>Ruminantia</taxon>
        <taxon>Pecora</taxon>
        <taxon>Bovidae</taxon>
        <taxon>Caprinae</taxon>
        <taxon>Capra</taxon>
    </lineage>
</organism>
<sequence length="82" mass="9256">MGNLDEKDQFSQTQKLLKLPQKEKKQKSCTNPTEGFIQELLVKPRGLHKQPTFRQPSSFGGGSLSPSRTEPGRRRLDPLLPP</sequence>
<dbReference type="GO" id="GO:0004864">
    <property type="term" value="F:protein phosphatase inhibitor activity"/>
    <property type="evidence" value="ECO:0007669"/>
    <property type="project" value="UniProtKB-UniRule"/>
</dbReference>
<dbReference type="Pfam" id="PF05361">
    <property type="entry name" value="PP1_inhibitor"/>
    <property type="match status" value="1"/>
</dbReference>
<evidence type="ECO:0000313" key="6">
    <source>
        <dbReference type="Ensembl" id="ENSCHIP00010009898.1"/>
    </source>
</evidence>
<reference evidence="6" key="2">
    <citation type="submission" date="2025-08" db="UniProtKB">
        <authorList>
            <consortium name="Ensembl"/>
        </authorList>
    </citation>
    <scope>IDENTIFICATION</scope>
</reference>
<keyword evidence="4" id="KW-0963">Cytoplasm</keyword>
<comment type="function">
    <text evidence="4">Inhibitor of PPP1CA.</text>
</comment>